<evidence type="ECO:0000313" key="3">
    <source>
        <dbReference type="Proteomes" id="UP000728968"/>
    </source>
</evidence>
<reference evidence="2 3" key="1">
    <citation type="journal article" date="2021" name="Sci. Rep.">
        <title>The distribution of antibiotic resistance genes in chicken gut microbiota commensals.</title>
        <authorList>
            <person name="Juricova H."/>
            <person name="Matiasovicova J."/>
            <person name="Kubasova T."/>
            <person name="Cejkova D."/>
            <person name="Rychlik I."/>
        </authorList>
    </citation>
    <scope>NUCLEOTIDE SEQUENCE [LARGE SCALE GENOMIC DNA]</scope>
    <source>
        <strain evidence="2 3">An425</strain>
    </source>
</reference>
<dbReference type="RefSeq" id="WP_204716762.1">
    <property type="nucleotide sequence ID" value="NZ_JACJLT010000192.1"/>
</dbReference>
<sequence length="627" mass="73414">MKVKKLREIFQEEVEGKIVLPNFQREFVWEAKQQKELLATFLVELPISSILLLKGSPKDFNYRRLCYSNEVENAKEECFYLLDGQQRMSTLKAIFTDLFKENWEKEFSNIYGKIKHRWFLKVDTDDAENEDIFGYKNLNFSHENLRNYTPSEVIDFIQEYKINKTTNTNNWYHPKYPFTKQDEKGKLTEFSRLCSTEKLIPLFGLNEGKELQSKVIERIGNKRGEEILEEIDELSGEEKKEKIKYYFESLALEVEDDEILEEYEKEKVLLKSSLAAEWKSKISCFLEKLMEQEISVIEIEKNEIGRGIAIFETINKGGTPLDNYDLIVAKAARDSKLESLTQRIKKIVEEGIVLSKGIHNGDKLWNGIKFGVIEKQEELNKRFKNQYLNLLSIFSHIKDPMDLKLEHIKRNKIFEMTTEQINELTPKVILALMRTLAFANYKLGITKISNISFELSLLPMAYIFANDNNWNNKEVLNKVEYWYWTSIFIGRFREKQNIRAVEDLKTLHKWINLNDTEDSKVIELLEENIKKVLNVREYSDLETLLDDSKTPTPVVKGVLSYVLSLEPYDLLPGKHDKKLRTYEITENSVELEDHHLIPLGSGVSYGELTSKIRNEKSNILNSVLNRA</sequence>
<feature type="non-terminal residue" evidence="2">
    <location>
        <position position="627"/>
    </location>
</feature>
<evidence type="ECO:0000259" key="1">
    <source>
        <dbReference type="Pfam" id="PF03235"/>
    </source>
</evidence>
<evidence type="ECO:0000313" key="2">
    <source>
        <dbReference type="EMBL" id="MBM6876138.1"/>
    </source>
</evidence>
<comment type="caution">
    <text evidence="2">The sequence shown here is derived from an EMBL/GenBank/DDBJ whole genome shotgun (WGS) entry which is preliminary data.</text>
</comment>
<dbReference type="Pfam" id="PF03235">
    <property type="entry name" value="GmrSD_N"/>
    <property type="match status" value="1"/>
</dbReference>
<accession>A0ABS2G5X9</accession>
<name>A0ABS2G5X9_FUSMR</name>
<dbReference type="PANTHER" id="PTHR37292">
    <property type="entry name" value="VNG6097C"/>
    <property type="match status" value="1"/>
</dbReference>
<protein>
    <submittedName>
        <fullName evidence="2">DUF262 domain-containing protein</fullName>
    </submittedName>
</protein>
<keyword evidence="3" id="KW-1185">Reference proteome</keyword>
<dbReference type="PANTHER" id="PTHR37292:SF2">
    <property type="entry name" value="DUF262 DOMAIN-CONTAINING PROTEIN"/>
    <property type="match status" value="1"/>
</dbReference>
<dbReference type="EMBL" id="JACJLT010000192">
    <property type="protein sequence ID" value="MBM6876138.1"/>
    <property type="molecule type" value="Genomic_DNA"/>
</dbReference>
<dbReference type="InterPro" id="IPR004919">
    <property type="entry name" value="GmrSD_N"/>
</dbReference>
<dbReference type="Proteomes" id="UP000728968">
    <property type="component" value="Unassembled WGS sequence"/>
</dbReference>
<gene>
    <name evidence="2" type="ORF">H6A04_10875</name>
</gene>
<proteinExistence type="predicted"/>
<organism evidence="2 3">
    <name type="scientific">Fusobacterium mortiferum</name>
    <dbReference type="NCBI Taxonomy" id="850"/>
    <lineage>
        <taxon>Bacteria</taxon>
        <taxon>Fusobacteriati</taxon>
        <taxon>Fusobacteriota</taxon>
        <taxon>Fusobacteriia</taxon>
        <taxon>Fusobacteriales</taxon>
        <taxon>Fusobacteriaceae</taxon>
        <taxon>Fusobacterium</taxon>
    </lineage>
</organism>
<feature type="domain" description="GmrSD restriction endonucleases N-terminal" evidence="1">
    <location>
        <begin position="7"/>
        <end position="330"/>
    </location>
</feature>